<dbReference type="EMBL" id="JAPZBT010000002">
    <property type="protein sequence ID" value="KAJ5374082.1"/>
    <property type="molecule type" value="Genomic_DNA"/>
</dbReference>
<sequence>MYLGRQWRPGGHRGIQSALRSSLHCNTFCSVSKNQHLNDAELIHVLGTLSKSDRERNCEHDFDNRGQVGWEDMPRPLMVVVT</sequence>
<evidence type="ECO:0000313" key="2">
    <source>
        <dbReference type="Proteomes" id="UP001147752"/>
    </source>
</evidence>
<accession>A0A9W9V9T1</accession>
<dbReference type="RefSeq" id="XP_056580068.1">
    <property type="nucleotide sequence ID" value="XM_056723818.1"/>
</dbReference>
<proteinExistence type="predicted"/>
<dbReference type="GeneID" id="81463001"/>
<organism evidence="1 2">
    <name type="scientific">Penicillium concentricum</name>
    <dbReference type="NCBI Taxonomy" id="293559"/>
    <lineage>
        <taxon>Eukaryota</taxon>
        <taxon>Fungi</taxon>
        <taxon>Dikarya</taxon>
        <taxon>Ascomycota</taxon>
        <taxon>Pezizomycotina</taxon>
        <taxon>Eurotiomycetes</taxon>
        <taxon>Eurotiomycetidae</taxon>
        <taxon>Eurotiales</taxon>
        <taxon>Aspergillaceae</taxon>
        <taxon>Penicillium</taxon>
    </lineage>
</organism>
<dbReference type="AlphaFoldDB" id="A0A9W9V9T1"/>
<evidence type="ECO:0000313" key="1">
    <source>
        <dbReference type="EMBL" id="KAJ5374082.1"/>
    </source>
</evidence>
<dbReference type="Proteomes" id="UP001147752">
    <property type="component" value="Unassembled WGS sequence"/>
</dbReference>
<reference evidence="1" key="2">
    <citation type="journal article" date="2023" name="IMA Fungus">
        <title>Comparative genomic study of the Penicillium genus elucidates a diverse pangenome and 15 lateral gene transfer events.</title>
        <authorList>
            <person name="Petersen C."/>
            <person name="Sorensen T."/>
            <person name="Nielsen M.R."/>
            <person name="Sondergaard T.E."/>
            <person name="Sorensen J.L."/>
            <person name="Fitzpatrick D.A."/>
            <person name="Frisvad J.C."/>
            <person name="Nielsen K.L."/>
        </authorList>
    </citation>
    <scope>NUCLEOTIDE SEQUENCE</scope>
    <source>
        <strain evidence="1">IBT 3081</strain>
    </source>
</reference>
<keyword evidence="2" id="KW-1185">Reference proteome</keyword>
<name>A0A9W9V9T1_9EURO</name>
<reference evidence="1" key="1">
    <citation type="submission" date="2022-12" db="EMBL/GenBank/DDBJ databases">
        <authorList>
            <person name="Petersen C."/>
        </authorList>
    </citation>
    <scope>NUCLEOTIDE SEQUENCE</scope>
    <source>
        <strain evidence="1">IBT 3081</strain>
    </source>
</reference>
<gene>
    <name evidence="1" type="ORF">N7517_006088</name>
</gene>
<protein>
    <submittedName>
        <fullName evidence="1">Uncharacterized protein</fullName>
    </submittedName>
</protein>
<comment type="caution">
    <text evidence="1">The sequence shown here is derived from an EMBL/GenBank/DDBJ whole genome shotgun (WGS) entry which is preliminary data.</text>
</comment>